<dbReference type="GO" id="GO:0003841">
    <property type="term" value="F:1-acylglycerol-3-phosphate O-acyltransferase activity"/>
    <property type="evidence" value="ECO:0007669"/>
    <property type="project" value="TreeGrafter"/>
</dbReference>
<dbReference type="KEGG" id="osg:BST96_07810"/>
<keyword evidence="7" id="KW-1185">Reference proteome</keyword>
<keyword evidence="3 6" id="KW-0012">Acyltransferase</keyword>
<dbReference type="STRING" id="716816.BST96_07810"/>
<feature type="transmembrane region" description="Helical" evidence="4">
    <location>
        <begin position="12"/>
        <end position="34"/>
    </location>
</feature>
<evidence type="ECO:0000256" key="4">
    <source>
        <dbReference type="SAM" id="Phobius"/>
    </source>
</evidence>
<proteinExistence type="predicted"/>
<dbReference type="CDD" id="cd07989">
    <property type="entry name" value="LPLAT_AGPAT-like"/>
    <property type="match status" value="1"/>
</dbReference>
<keyword evidence="4" id="KW-0812">Transmembrane</keyword>
<dbReference type="Proteomes" id="UP000193450">
    <property type="component" value="Chromosome"/>
</dbReference>
<dbReference type="GO" id="GO:0006654">
    <property type="term" value="P:phosphatidic acid biosynthetic process"/>
    <property type="evidence" value="ECO:0007669"/>
    <property type="project" value="TreeGrafter"/>
</dbReference>
<evidence type="ECO:0000313" key="6">
    <source>
        <dbReference type="EMBL" id="ARN74031.1"/>
    </source>
</evidence>
<keyword evidence="4" id="KW-0472">Membrane</keyword>
<dbReference type="Pfam" id="PF01553">
    <property type="entry name" value="Acyltransferase"/>
    <property type="match status" value="1"/>
</dbReference>
<keyword evidence="2 6" id="KW-0808">Transferase</keyword>
<evidence type="ECO:0000256" key="1">
    <source>
        <dbReference type="ARBA" id="ARBA00005189"/>
    </source>
</evidence>
<reference evidence="6 7" key="1">
    <citation type="submission" date="2016-11" db="EMBL/GenBank/DDBJ databases">
        <title>Trade-off between light-utilization and light-protection in marine flavobacteria.</title>
        <authorList>
            <person name="Kumagai Y."/>
        </authorList>
    </citation>
    <scope>NUCLEOTIDE SEQUENCE [LARGE SCALE GENOMIC DNA]</scope>
    <source>
        <strain evidence="6 7">NBRC 107125</strain>
    </source>
</reference>
<dbReference type="SMART" id="SM00563">
    <property type="entry name" value="PlsC"/>
    <property type="match status" value="1"/>
</dbReference>
<accession>A0A1X9NA39</accession>
<organism evidence="6 7">
    <name type="scientific">Oceanicoccus sagamiensis</name>
    <dbReference type="NCBI Taxonomy" id="716816"/>
    <lineage>
        <taxon>Bacteria</taxon>
        <taxon>Pseudomonadati</taxon>
        <taxon>Pseudomonadota</taxon>
        <taxon>Gammaproteobacteria</taxon>
        <taxon>Cellvibrionales</taxon>
        <taxon>Spongiibacteraceae</taxon>
        <taxon>Oceanicoccus</taxon>
    </lineage>
</organism>
<dbReference type="RefSeq" id="WP_240554916.1">
    <property type="nucleotide sequence ID" value="NZ_CP019343.1"/>
</dbReference>
<evidence type="ECO:0000256" key="2">
    <source>
        <dbReference type="ARBA" id="ARBA00022679"/>
    </source>
</evidence>
<keyword evidence="4" id="KW-1133">Transmembrane helix</keyword>
<protein>
    <submittedName>
        <fullName evidence="6">1-acyl-sn-glycerol-3-phosphate acyltransferase</fullName>
    </submittedName>
</protein>
<evidence type="ECO:0000259" key="5">
    <source>
        <dbReference type="SMART" id="SM00563"/>
    </source>
</evidence>
<dbReference type="EMBL" id="CP019343">
    <property type="protein sequence ID" value="ARN74031.1"/>
    <property type="molecule type" value="Genomic_DNA"/>
</dbReference>
<dbReference type="SUPFAM" id="SSF69593">
    <property type="entry name" value="Glycerol-3-phosphate (1)-acyltransferase"/>
    <property type="match status" value="1"/>
</dbReference>
<dbReference type="PANTHER" id="PTHR10434:SF40">
    <property type="entry name" value="1-ACYL-SN-GLYCEROL-3-PHOSPHATE ACYLTRANSFERASE"/>
    <property type="match status" value="1"/>
</dbReference>
<sequence length="241" mass="26779">MIILLALRALLFYLGFALTIIWFSTTGILLFSFLPYSIRSSYVLCWNRFVIFWLRCTCGLKVEVIGAENLPATPYVALAKHQSSWETYFLQQFLAPVSIVLKRELLNLPFFGWGLRLTDPIAIDRGSPKQALKQTLEKGKARVADNISVLIFPEGTRNKAGAEVKYARGGANIAVASGVPAVPIAHNGGEFWPSGGFLKYPGTITVKIGKPISSVDNDSREITEQARQWIEAEVEKMDKRA</sequence>
<dbReference type="PANTHER" id="PTHR10434">
    <property type="entry name" value="1-ACYL-SN-GLYCEROL-3-PHOSPHATE ACYLTRANSFERASE"/>
    <property type="match status" value="1"/>
</dbReference>
<gene>
    <name evidence="6" type="ORF">BST96_07810</name>
</gene>
<dbReference type="AlphaFoldDB" id="A0A1X9NA39"/>
<dbReference type="InterPro" id="IPR002123">
    <property type="entry name" value="Plipid/glycerol_acylTrfase"/>
</dbReference>
<comment type="pathway">
    <text evidence="1">Lipid metabolism.</text>
</comment>
<evidence type="ECO:0000256" key="3">
    <source>
        <dbReference type="ARBA" id="ARBA00023315"/>
    </source>
</evidence>
<evidence type="ECO:0000313" key="7">
    <source>
        <dbReference type="Proteomes" id="UP000193450"/>
    </source>
</evidence>
<feature type="domain" description="Phospholipid/glycerol acyltransferase" evidence="5">
    <location>
        <begin position="75"/>
        <end position="189"/>
    </location>
</feature>
<name>A0A1X9NA39_9GAMM</name>